<keyword evidence="4 5" id="KW-0539">Nucleus</keyword>
<dbReference type="OrthoDB" id="6159439at2759"/>
<feature type="compositionally biased region" description="Polar residues" evidence="7">
    <location>
        <begin position="1"/>
        <end position="13"/>
    </location>
</feature>
<feature type="compositionally biased region" description="Basic and acidic residues" evidence="7">
    <location>
        <begin position="48"/>
        <end position="61"/>
    </location>
</feature>
<dbReference type="Pfam" id="PF00046">
    <property type="entry name" value="Homeodomain"/>
    <property type="match status" value="1"/>
</dbReference>
<evidence type="ECO:0000256" key="5">
    <source>
        <dbReference type="PROSITE-ProRule" id="PRU00108"/>
    </source>
</evidence>
<dbReference type="Gene3D" id="1.10.10.60">
    <property type="entry name" value="Homeodomain-like"/>
    <property type="match status" value="1"/>
</dbReference>
<dbReference type="RefSeq" id="XP_030834365.1">
    <property type="nucleotide sequence ID" value="XM_030978505.1"/>
</dbReference>
<evidence type="ECO:0000256" key="1">
    <source>
        <dbReference type="ARBA" id="ARBA00004123"/>
    </source>
</evidence>
<feature type="domain" description="Homeobox" evidence="8">
    <location>
        <begin position="230"/>
        <end position="290"/>
    </location>
</feature>
<dbReference type="OMA" id="AAYYHTH"/>
<feature type="compositionally biased region" description="Basic residues" evidence="7">
    <location>
        <begin position="182"/>
        <end position="199"/>
    </location>
</feature>
<evidence type="ECO:0000256" key="2">
    <source>
        <dbReference type="ARBA" id="ARBA00023125"/>
    </source>
</evidence>
<evidence type="ECO:0000259" key="8">
    <source>
        <dbReference type="PROSITE" id="PS50071"/>
    </source>
</evidence>
<dbReference type="CDD" id="cd00086">
    <property type="entry name" value="homeodomain"/>
    <property type="match status" value="1"/>
</dbReference>
<dbReference type="PANTHER" id="PTHR24333:SF11">
    <property type="entry name" value="HOMEOBOX PROTEIN BARH-LIKE 1B"/>
    <property type="match status" value="1"/>
</dbReference>
<reference evidence="9" key="2">
    <citation type="submission" date="2021-01" db="UniProtKB">
        <authorList>
            <consortium name="EnsemblMetazoa"/>
        </authorList>
    </citation>
    <scope>IDENTIFICATION</scope>
</reference>
<dbReference type="InterPro" id="IPR017970">
    <property type="entry name" value="Homeobox_CS"/>
</dbReference>
<feature type="DNA-binding region" description="Homeobox" evidence="5">
    <location>
        <begin position="232"/>
        <end position="291"/>
    </location>
</feature>
<dbReference type="GO" id="GO:0000977">
    <property type="term" value="F:RNA polymerase II transcription regulatory region sequence-specific DNA binding"/>
    <property type="evidence" value="ECO:0000318"/>
    <property type="project" value="GO_Central"/>
</dbReference>
<dbReference type="KEGG" id="spu:593496"/>
<dbReference type="GO" id="GO:0005634">
    <property type="term" value="C:nucleus"/>
    <property type="evidence" value="ECO:0000318"/>
    <property type="project" value="GO_Central"/>
</dbReference>
<feature type="compositionally biased region" description="Polar residues" evidence="7">
    <location>
        <begin position="345"/>
        <end position="361"/>
    </location>
</feature>
<feature type="region of interest" description="Disordered" evidence="7">
    <location>
        <begin position="1"/>
        <end position="22"/>
    </location>
</feature>
<dbReference type="Proteomes" id="UP000007110">
    <property type="component" value="Unassembled WGS sequence"/>
</dbReference>
<dbReference type="PRINTS" id="PR00031">
    <property type="entry name" value="HTHREPRESSR"/>
</dbReference>
<accession>A0A7M7NCA3</accession>
<protein>
    <recommendedName>
        <fullName evidence="8">Homeobox domain-containing protein</fullName>
    </recommendedName>
</protein>
<evidence type="ECO:0000313" key="10">
    <source>
        <dbReference type="Proteomes" id="UP000007110"/>
    </source>
</evidence>
<dbReference type="GO" id="GO:0000981">
    <property type="term" value="F:DNA-binding transcription factor activity, RNA polymerase II-specific"/>
    <property type="evidence" value="ECO:0000318"/>
    <property type="project" value="GO_Central"/>
</dbReference>
<feature type="region of interest" description="Disordered" evidence="7">
    <location>
        <begin position="48"/>
        <end position="76"/>
    </location>
</feature>
<comment type="subcellular location">
    <subcellularLocation>
        <location evidence="1 5 6">Nucleus</location>
    </subcellularLocation>
</comment>
<dbReference type="InterPro" id="IPR001356">
    <property type="entry name" value="HD"/>
</dbReference>
<dbReference type="PROSITE" id="PS50071">
    <property type="entry name" value="HOMEOBOX_2"/>
    <property type="match status" value="1"/>
</dbReference>
<keyword evidence="3 5" id="KW-0371">Homeobox</keyword>
<dbReference type="SUPFAM" id="SSF46689">
    <property type="entry name" value="Homeodomain-like"/>
    <property type="match status" value="1"/>
</dbReference>
<organism evidence="9 10">
    <name type="scientific">Strongylocentrotus purpuratus</name>
    <name type="common">Purple sea urchin</name>
    <dbReference type="NCBI Taxonomy" id="7668"/>
    <lineage>
        <taxon>Eukaryota</taxon>
        <taxon>Metazoa</taxon>
        <taxon>Echinodermata</taxon>
        <taxon>Eleutherozoa</taxon>
        <taxon>Echinozoa</taxon>
        <taxon>Echinoidea</taxon>
        <taxon>Euechinoidea</taxon>
        <taxon>Echinacea</taxon>
        <taxon>Camarodonta</taxon>
        <taxon>Echinidea</taxon>
        <taxon>Strongylocentrotidae</taxon>
        <taxon>Strongylocentrotus</taxon>
    </lineage>
</organism>
<dbReference type="InterPro" id="IPR009057">
    <property type="entry name" value="Homeodomain-like_sf"/>
</dbReference>
<dbReference type="PRINTS" id="PR00024">
    <property type="entry name" value="HOMEOBOX"/>
</dbReference>
<dbReference type="PANTHER" id="PTHR24333">
    <property type="entry name" value="HOMEO BOX HB9 LIKE A-RELATED"/>
    <property type="match status" value="1"/>
</dbReference>
<evidence type="ECO:0000256" key="3">
    <source>
        <dbReference type="ARBA" id="ARBA00023155"/>
    </source>
</evidence>
<evidence type="ECO:0000313" key="9">
    <source>
        <dbReference type="EnsemblMetazoa" id="XP_030834365"/>
    </source>
</evidence>
<proteinExistence type="predicted"/>
<evidence type="ECO:0000256" key="7">
    <source>
        <dbReference type="SAM" id="MobiDB-lite"/>
    </source>
</evidence>
<reference evidence="10" key="1">
    <citation type="submission" date="2015-02" db="EMBL/GenBank/DDBJ databases">
        <title>Genome sequencing for Strongylocentrotus purpuratus.</title>
        <authorList>
            <person name="Murali S."/>
            <person name="Liu Y."/>
            <person name="Vee V."/>
            <person name="English A."/>
            <person name="Wang M."/>
            <person name="Skinner E."/>
            <person name="Han Y."/>
            <person name="Muzny D.M."/>
            <person name="Worley K.C."/>
            <person name="Gibbs R.A."/>
        </authorList>
    </citation>
    <scope>NUCLEOTIDE SEQUENCE</scope>
</reference>
<dbReference type="GO" id="GO:0006357">
    <property type="term" value="P:regulation of transcription by RNA polymerase II"/>
    <property type="evidence" value="ECO:0000318"/>
    <property type="project" value="GO_Central"/>
</dbReference>
<dbReference type="InParanoid" id="A0A7M7NCA3"/>
<feature type="region of interest" description="Disordered" evidence="7">
    <location>
        <begin position="287"/>
        <end position="361"/>
    </location>
</feature>
<keyword evidence="2 5" id="KW-0238">DNA-binding</keyword>
<dbReference type="EnsemblMetazoa" id="XM_030978505">
    <property type="protein sequence ID" value="XP_030834365"/>
    <property type="gene ID" value="LOC593496"/>
</dbReference>
<keyword evidence="10" id="KW-1185">Reference proteome</keyword>
<dbReference type="AlphaFoldDB" id="A0A7M7NCA3"/>
<evidence type="ECO:0000256" key="6">
    <source>
        <dbReference type="RuleBase" id="RU000682"/>
    </source>
</evidence>
<dbReference type="InterPro" id="IPR020479">
    <property type="entry name" value="HD_metazoa"/>
</dbReference>
<feature type="compositionally biased region" description="Basic residues" evidence="7">
    <location>
        <begin position="164"/>
        <end position="174"/>
    </location>
</feature>
<dbReference type="PROSITE" id="PS00027">
    <property type="entry name" value="HOMEOBOX_1"/>
    <property type="match status" value="1"/>
</dbReference>
<name>A0A7M7NCA3_STRPU</name>
<dbReference type="InterPro" id="IPR000047">
    <property type="entry name" value="HTH_motif"/>
</dbReference>
<feature type="region of interest" description="Disordered" evidence="7">
    <location>
        <begin position="164"/>
        <end position="200"/>
    </location>
</feature>
<evidence type="ECO:0000256" key="4">
    <source>
        <dbReference type="ARBA" id="ARBA00023242"/>
    </source>
</evidence>
<dbReference type="SMART" id="SM00389">
    <property type="entry name" value="HOX"/>
    <property type="match status" value="1"/>
</dbReference>
<dbReference type="InterPro" id="IPR050848">
    <property type="entry name" value="Homeobox_TF"/>
</dbReference>
<dbReference type="GeneID" id="593496"/>
<sequence length="382" mass="41245">MKNWNKQDQATQEDGSEGMAKRCSPCCALNHSNLQARAGRYGIRADGVERGRVDDGSRGEGGEDSGGGGGAMQVSGSSIKPGAGVFAIGTSLPGYPSLAGADVPRPSLAAIRHTPAAGDVAELPRAAIPRWFPVNNFVSIDLSIPDGLAQLYSTANPTAAAYYHTHHHQPRHHPSSLSPSNHHPHYSHHPSHLYPHHGSHPSLGVPIPVPVYLRGKSPAVSPAEAARAAKKCRRSRTVFTELQLLGLEKRFEKQKYLSTPDRLDLAETLGLSQLQVKTWYQNRRMKWKKQVMQSGRQEPPTKPKGRPKKSDITGENGTLSPACSPGIDHEELSNISDEEEITVSDAMSSYVSQQNSTSTHEPLTSFAYATSSSSFQPSALTT</sequence>